<feature type="compositionally biased region" description="Basic and acidic residues" evidence="1">
    <location>
        <begin position="56"/>
        <end position="65"/>
    </location>
</feature>
<dbReference type="Proteomes" id="UP000190235">
    <property type="component" value="Chromosome I"/>
</dbReference>
<dbReference type="GO" id="GO:0016757">
    <property type="term" value="F:glycosyltransferase activity"/>
    <property type="evidence" value="ECO:0007669"/>
    <property type="project" value="InterPro"/>
</dbReference>
<name>A0A1M7HDI5_9FLAO</name>
<gene>
    <name evidence="4" type="ORF">SAMN05878281_0090</name>
</gene>
<dbReference type="PANTHER" id="PTHR12526">
    <property type="entry name" value="GLYCOSYLTRANSFERASE"/>
    <property type="match status" value="1"/>
</dbReference>
<dbReference type="RefSeq" id="WP_079733487.1">
    <property type="nucleotide sequence ID" value="NZ_LT670848.1"/>
</dbReference>
<keyword evidence="5" id="KW-1185">Reference proteome</keyword>
<dbReference type="CDD" id="cd03801">
    <property type="entry name" value="GT4_PimA-like"/>
    <property type="match status" value="1"/>
</dbReference>
<dbReference type="AlphaFoldDB" id="A0A1M7HDI5"/>
<dbReference type="Gene3D" id="3.40.50.2000">
    <property type="entry name" value="Glycogen Phosphorylase B"/>
    <property type="match status" value="2"/>
</dbReference>
<evidence type="ECO:0000259" key="2">
    <source>
        <dbReference type="Pfam" id="PF00534"/>
    </source>
</evidence>
<feature type="domain" description="Glycosyltransferase subfamily 4-like N-terminal" evidence="3">
    <location>
        <begin position="131"/>
        <end position="214"/>
    </location>
</feature>
<evidence type="ECO:0000256" key="1">
    <source>
        <dbReference type="SAM" id="MobiDB-lite"/>
    </source>
</evidence>
<evidence type="ECO:0000313" key="4">
    <source>
        <dbReference type="EMBL" id="SHM26499.1"/>
    </source>
</evidence>
<dbReference type="SUPFAM" id="SSF53756">
    <property type="entry name" value="UDP-Glycosyltransferase/glycogen phosphorylase"/>
    <property type="match status" value="1"/>
</dbReference>
<feature type="region of interest" description="Disordered" evidence="1">
    <location>
        <begin position="56"/>
        <end position="75"/>
    </location>
</feature>
<feature type="compositionally biased region" description="Low complexity" evidence="1">
    <location>
        <begin position="66"/>
        <end position="75"/>
    </location>
</feature>
<keyword evidence="4" id="KW-0808">Transferase</keyword>
<evidence type="ECO:0000259" key="3">
    <source>
        <dbReference type="Pfam" id="PF13439"/>
    </source>
</evidence>
<organism evidence="4 5">
    <name type="scientific">Salegentibacter salegens</name>
    <dbReference type="NCBI Taxonomy" id="143223"/>
    <lineage>
        <taxon>Bacteria</taxon>
        <taxon>Pseudomonadati</taxon>
        <taxon>Bacteroidota</taxon>
        <taxon>Flavobacteriia</taxon>
        <taxon>Flavobacteriales</taxon>
        <taxon>Flavobacteriaceae</taxon>
        <taxon>Salegentibacter</taxon>
    </lineage>
</organism>
<dbReference type="Pfam" id="PF00534">
    <property type="entry name" value="Glycos_transf_1"/>
    <property type="match status" value="1"/>
</dbReference>
<dbReference type="PANTHER" id="PTHR12526:SF630">
    <property type="entry name" value="GLYCOSYLTRANSFERASE"/>
    <property type="match status" value="1"/>
</dbReference>
<protein>
    <submittedName>
        <fullName evidence="4">Glycosyltransferase involved in cell wall bisynthesis</fullName>
    </submittedName>
</protein>
<proteinExistence type="predicted"/>
<dbReference type="InterPro" id="IPR001296">
    <property type="entry name" value="Glyco_trans_1"/>
</dbReference>
<dbReference type="OrthoDB" id="9816564at2"/>
<dbReference type="Pfam" id="PF13439">
    <property type="entry name" value="Glyco_transf_4"/>
    <property type="match status" value="1"/>
</dbReference>
<reference evidence="5" key="1">
    <citation type="submission" date="2016-11" db="EMBL/GenBank/DDBJ databases">
        <authorList>
            <person name="Varghese N."/>
            <person name="Submissions S."/>
        </authorList>
    </citation>
    <scope>NUCLEOTIDE SEQUENCE [LARGE SCALE GENOMIC DNA]</scope>
    <source>
        <strain evidence="5">ACAM 48</strain>
    </source>
</reference>
<evidence type="ECO:0000313" key="5">
    <source>
        <dbReference type="Proteomes" id="UP000190235"/>
    </source>
</evidence>
<dbReference type="STRING" id="143223.SAMN05878281_0090"/>
<dbReference type="EMBL" id="LT670848">
    <property type="protein sequence ID" value="SHM26499.1"/>
    <property type="molecule type" value="Genomic_DNA"/>
</dbReference>
<accession>A0A1M7HDI5</accession>
<sequence length="417" mass="46995">MIHKNLTSVFIIPRGSSEWKGNEAGWITASGWAAAGEQLWGNAVVATSDGLFNPRESRLFPRTDENSSVQSSSNSSKKNIRKLVPEIFITAYKDWRLKNSKPAIWPIEVNDALKGKNVKMVWQRHDLFSGPGRKLADKYKVPLVTSVEALAVWEAEKWGVKRPFWGKWMENNFEAKALKESDLVCCVSSELQEKVLSLGVDPDKVIVTPNRVDSTLFNPGVEGKEIALEYNLSGKKVIGWIGSFRDFHGIDHIIEAFILIEKKYPKAVLMLIGDGNQMPDIKKLIELKKIKNKVILTGKQKFTDIPGFVSNFDIAIVSARSAAGFHYSPLKLREYKATGKAVIAPRAGEIPELFTDEEDLLLYDTGNIENLAQKMETLLTDENLKLKLEESSKNWFEKEGAWIHELKSVCDILEIKY</sequence>
<feature type="domain" description="Glycosyl transferase family 1" evidence="2">
    <location>
        <begin position="233"/>
        <end position="395"/>
    </location>
</feature>
<dbReference type="InterPro" id="IPR028098">
    <property type="entry name" value="Glyco_trans_4-like_N"/>
</dbReference>